<dbReference type="HOGENOM" id="CLU_2337298_0_0_1"/>
<keyword evidence="1" id="KW-0812">Transmembrane</keyword>
<feature type="transmembrane region" description="Helical" evidence="1">
    <location>
        <begin position="36"/>
        <end position="55"/>
    </location>
</feature>
<organism evidence="2 3">
    <name type="scientific">Oryza rufipogon</name>
    <name type="common">Brownbeard rice</name>
    <name type="synonym">Asian wild rice</name>
    <dbReference type="NCBI Taxonomy" id="4529"/>
    <lineage>
        <taxon>Eukaryota</taxon>
        <taxon>Viridiplantae</taxon>
        <taxon>Streptophyta</taxon>
        <taxon>Embryophyta</taxon>
        <taxon>Tracheophyta</taxon>
        <taxon>Spermatophyta</taxon>
        <taxon>Magnoliopsida</taxon>
        <taxon>Liliopsida</taxon>
        <taxon>Poales</taxon>
        <taxon>Poaceae</taxon>
        <taxon>BOP clade</taxon>
        <taxon>Oryzoideae</taxon>
        <taxon>Oryzeae</taxon>
        <taxon>Oryzinae</taxon>
        <taxon>Oryza</taxon>
    </lineage>
</organism>
<dbReference type="Gramene" id="ORUFI02G15700.1">
    <property type="protein sequence ID" value="ORUFI02G15700.1"/>
    <property type="gene ID" value="ORUFI02G15700"/>
</dbReference>
<keyword evidence="3" id="KW-1185">Reference proteome</keyword>
<keyword evidence="1" id="KW-0472">Membrane</keyword>
<evidence type="ECO:0000313" key="3">
    <source>
        <dbReference type="Proteomes" id="UP000008022"/>
    </source>
</evidence>
<reference evidence="2" key="2">
    <citation type="submission" date="2015-06" db="UniProtKB">
        <authorList>
            <consortium name="EnsemblPlants"/>
        </authorList>
    </citation>
    <scope>IDENTIFICATION</scope>
</reference>
<evidence type="ECO:0000313" key="2">
    <source>
        <dbReference type="EnsemblPlants" id="ORUFI02G15700.1"/>
    </source>
</evidence>
<dbReference type="AlphaFoldDB" id="A0A0E0NEA6"/>
<proteinExistence type="predicted"/>
<sequence length="98" mass="11362">MIKERSIHRSAALILRLLSAFVVRDGAIEMHDAPPFCYFLLTFCFVNCGLLLYAMKNWTQSDQQLTKKSRVHGLLYFFLEQFTTLLYYPCTTKCGVDV</sequence>
<name>A0A0E0NEA6_ORYRU</name>
<protein>
    <submittedName>
        <fullName evidence="2">Uncharacterized protein</fullName>
    </submittedName>
</protein>
<dbReference type="Proteomes" id="UP000008022">
    <property type="component" value="Unassembled WGS sequence"/>
</dbReference>
<keyword evidence="1" id="KW-1133">Transmembrane helix</keyword>
<accession>A0A0E0NEA6</accession>
<reference evidence="3" key="1">
    <citation type="submission" date="2013-06" db="EMBL/GenBank/DDBJ databases">
        <authorList>
            <person name="Zhao Q."/>
        </authorList>
    </citation>
    <scope>NUCLEOTIDE SEQUENCE</scope>
    <source>
        <strain evidence="3">cv. W1943</strain>
    </source>
</reference>
<dbReference type="EnsemblPlants" id="ORUFI02G15700.1">
    <property type="protein sequence ID" value="ORUFI02G15700.1"/>
    <property type="gene ID" value="ORUFI02G15700"/>
</dbReference>
<dbReference type="OMA" id="IEMHDAP"/>
<evidence type="ECO:0000256" key="1">
    <source>
        <dbReference type="SAM" id="Phobius"/>
    </source>
</evidence>